<feature type="compositionally biased region" description="Polar residues" evidence="1">
    <location>
        <begin position="73"/>
        <end position="82"/>
    </location>
</feature>
<reference evidence="3" key="1">
    <citation type="submission" date="2023-07" db="EMBL/GenBank/DDBJ databases">
        <title>30 novel species of actinomycetes from the DSMZ collection.</title>
        <authorList>
            <person name="Nouioui I."/>
        </authorList>
    </citation>
    <scope>NUCLEOTIDE SEQUENCE [LARGE SCALE GENOMIC DNA]</scope>
    <source>
        <strain evidence="3">DSM 44399</strain>
    </source>
</reference>
<sequence>MAAGRDDTAGPGLPRPGRRLVVYAIGEDGPGRRLGSGVVVGHPSPNHVTVESPYGTRRHAPISHVSRPGEPPTTISLTQSPTITAPPDRWREVVTAIDPRVPQDPYWPALVRVLDRIDAQGGDVPALLAQATTDRPLPAEHPARSLDYCLADLAPEPGAAARTRFEAEQHARPVTPPPPPVPAPRRDPGYRPGPRP</sequence>
<evidence type="ECO:0008006" key="4">
    <source>
        <dbReference type="Google" id="ProtNLM"/>
    </source>
</evidence>
<evidence type="ECO:0000313" key="2">
    <source>
        <dbReference type="EMBL" id="MDT0262291.1"/>
    </source>
</evidence>
<keyword evidence="3" id="KW-1185">Reference proteome</keyword>
<comment type="caution">
    <text evidence="2">The sequence shown here is derived from an EMBL/GenBank/DDBJ whole genome shotgun (WGS) entry which is preliminary data.</text>
</comment>
<gene>
    <name evidence="2" type="ORF">RM423_12915</name>
</gene>
<dbReference type="Proteomes" id="UP001183176">
    <property type="component" value="Unassembled WGS sequence"/>
</dbReference>
<organism evidence="2 3">
    <name type="scientific">Jatrophihabitans lederbergiae</name>
    <dbReference type="NCBI Taxonomy" id="3075547"/>
    <lineage>
        <taxon>Bacteria</taxon>
        <taxon>Bacillati</taxon>
        <taxon>Actinomycetota</taxon>
        <taxon>Actinomycetes</taxon>
        <taxon>Jatrophihabitantales</taxon>
        <taxon>Jatrophihabitantaceae</taxon>
        <taxon>Jatrophihabitans</taxon>
    </lineage>
</organism>
<feature type="compositionally biased region" description="Pro residues" evidence="1">
    <location>
        <begin position="174"/>
        <end position="183"/>
    </location>
</feature>
<feature type="region of interest" description="Disordered" evidence="1">
    <location>
        <begin position="37"/>
        <end position="82"/>
    </location>
</feature>
<proteinExistence type="predicted"/>
<dbReference type="RefSeq" id="WP_311423442.1">
    <property type="nucleotide sequence ID" value="NZ_JAVREH010000016.1"/>
</dbReference>
<protein>
    <recommendedName>
        <fullName evidence="4">AbiEi antitoxin C-terminal domain-containing protein</fullName>
    </recommendedName>
</protein>
<name>A0ABU2JBC3_9ACTN</name>
<evidence type="ECO:0000256" key="1">
    <source>
        <dbReference type="SAM" id="MobiDB-lite"/>
    </source>
</evidence>
<evidence type="ECO:0000313" key="3">
    <source>
        <dbReference type="Proteomes" id="UP001183176"/>
    </source>
</evidence>
<accession>A0ABU2JBC3</accession>
<dbReference type="EMBL" id="JAVREH010000016">
    <property type="protein sequence ID" value="MDT0262291.1"/>
    <property type="molecule type" value="Genomic_DNA"/>
</dbReference>
<feature type="region of interest" description="Disordered" evidence="1">
    <location>
        <begin position="160"/>
        <end position="196"/>
    </location>
</feature>